<evidence type="ECO:0000256" key="2">
    <source>
        <dbReference type="SAM" id="MobiDB-lite"/>
    </source>
</evidence>
<feature type="compositionally biased region" description="Basic and acidic residues" evidence="2">
    <location>
        <begin position="3356"/>
        <end position="3368"/>
    </location>
</feature>
<feature type="domain" description="WWE" evidence="4">
    <location>
        <begin position="1629"/>
        <end position="1706"/>
    </location>
</feature>
<evidence type="ECO:0008006" key="7">
    <source>
        <dbReference type="Google" id="ProtNLM"/>
    </source>
</evidence>
<dbReference type="SMART" id="SM00165">
    <property type="entry name" value="UBA"/>
    <property type="match status" value="1"/>
</dbReference>
<feature type="non-terminal residue" evidence="5">
    <location>
        <position position="3699"/>
    </location>
</feature>
<dbReference type="Pfam" id="PF06012">
    <property type="entry name" value="DUF908"/>
    <property type="match status" value="1"/>
</dbReference>
<feature type="compositionally biased region" description="Polar residues" evidence="2">
    <location>
        <begin position="3252"/>
        <end position="3263"/>
    </location>
</feature>
<dbReference type="InterPro" id="IPR010314">
    <property type="entry name" value="E3_Ub_ligase_DUF913"/>
</dbReference>
<feature type="region of interest" description="Disordered" evidence="2">
    <location>
        <begin position="2556"/>
        <end position="2599"/>
    </location>
</feature>
<dbReference type="Gene3D" id="1.10.8.10">
    <property type="entry name" value="DNA helicase RuvA subunit, C-terminal domain"/>
    <property type="match status" value="1"/>
</dbReference>
<feature type="region of interest" description="Disordered" evidence="2">
    <location>
        <begin position="3340"/>
        <end position="3380"/>
    </location>
</feature>
<dbReference type="Proteomes" id="UP000728032">
    <property type="component" value="Unassembled WGS sequence"/>
</dbReference>
<accession>A0A7R9LFE3</accession>
<dbReference type="SMART" id="SM00678">
    <property type="entry name" value="WWE"/>
    <property type="match status" value="1"/>
</dbReference>
<dbReference type="Gene3D" id="6.10.250.1630">
    <property type="match status" value="1"/>
</dbReference>
<dbReference type="GO" id="GO:0061630">
    <property type="term" value="F:ubiquitin protein ligase activity"/>
    <property type="evidence" value="ECO:0007669"/>
    <property type="project" value="TreeGrafter"/>
</dbReference>
<dbReference type="InterPro" id="IPR018123">
    <property type="entry name" value="WWE-dom_subgr"/>
</dbReference>
<feature type="region of interest" description="Disordered" evidence="2">
    <location>
        <begin position="1319"/>
        <end position="1358"/>
    </location>
</feature>
<dbReference type="EMBL" id="CAJPVJ010000485">
    <property type="protein sequence ID" value="CAG2162637.1"/>
    <property type="molecule type" value="Genomic_DNA"/>
</dbReference>
<feature type="region of interest" description="Disordered" evidence="2">
    <location>
        <begin position="3252"/>
        <end position="3272"/>
    </location>
</feature>
<feature type="region of interest" description="Disordered" evidence="2">
    <location>
        <begin position="1960"/>
        <end position="1989"/>
    </location>
</feature>
<dbReference type="InterPro" id="IPR015940">
    <property type="entry name" value="UBA"/>
</dbReference>
<proteinExistence type="predicted"/>
<dbReference type="PANTHER" id="PTHR11254:SF67">
    <property type="entry name" value="E3 UBIQUITIN-PROTEIN LIGASE HUWE1"/>
    <property type="match status" value="1"/>
</dbReference>
<dbReference type="InterPro" id="IPR025527">
    <property type="entry name" value="HUWE1/Rev1_UBM"/>
</dbReference>
<dbReference type="PROSITE" id="PS50918">
    <property type="entry name" value="WWE"/>
    <property type="match status" value="1"/>
</dbReference>
<feature type="compositionally biased region" description="Acidic residues" evidence="2">
    <location>
        <begin position="755"/>
        <end position="766"/>
    </location>
</feature>
<dbReference type="UniPathway" id="UPA00143"/>
<evidence type="ECO:0000313" key="5">
    <source>
        <dbReference type="EMBL" id="CAD7639824.1"/>
    </source>
</evidence>
<dbReference type="Pfam" id="PF06025">
    <property type="entry name" value="DUF913"/>
    <property type="match status" value="1"/>
</dbReference>
<dbReference type="InterPro" id="IPR037197">
    <property type="entry name" value="WWE_dom_sf"/>
</dbReference>
<sequence length="3699" mass="406457">MKIDRTKSKKSSSEVPADCKSLIDKLKACNENELLEELKNIKSWNCGKCELYHWIDVLDVFDSILESCCHRVNENQWSLPVDESTNEKKKELLMNIIMFTALLIEHSFSRHLYNSMEHLITLLSSRDMQVVLAVLNLLYVFSKRSNFISRISTEKRQALLTRLTYLAENWGGKENGFGLAECCQDLAMSAFPLSATTLHFEYFSDDSTNKKPNALNVIHVDSIDQIDKSLAQIMEEMIETYKVPTDKQMLLFTHLRLAKSFSNYKKRLQCVQARLQALSIIVYCQAMSLQENATSLLYNGLIEELVDVLELNDNKLIEIKAASLRTLTSIIHLDRNSKLNVIIDVTGAASYHGFLPVLVRSCIQALIDGNTELFPLPFATALFSFLYHLASYENGGEALVQCGMMESLLKVINWKGTESEHITFVTRAVRVIDLITNLDMTAFQSHSGLNAFVQRLEYEVDICRKEQPFVIEVHTRRESTEMPLNESTAPSTTGVTPMEVDSTHNEVIAMTSTSTVQPLKDIQCYPQRAALLKSMLNFLKKAIQDPAFADGIRHLMYGNLPRSLRHIISNAEYYGPSLFLLATDVVTVYVFQEPSLLSSLQESGLTDVVLHALLVKEVPATREVLASLPNVFSALCLNNRGLEAFVACKPFERLFKVLLSPDYLPAMRRRRSSDPMGDTASNLGNAMDELMRHQPSLRTDATFAIIKLLEELCSLGSDPNYVCSKPTAKSNDANGANANDIGRTNSTPVGNEVGSSDEEEEEEDEGTNAATTLAVKAATSDAKTPVPLVDYILNVMRFVDAILSNNSTDDHCREFVKQNGLSPLLNILQLPNLPIDFPMSPACLSVASVCKSILNLAHERQVLTLGLDALNKVLEKLDLLHRPLDPPGGSVLLEELVLASGNNSNCDPFQSSSLTPLLHSMSAAHAYILMFVHVCRTGQSDIRNLSITHWGSKLGLTVLQGLSRLYTSLVWESTVLLALCSESSANANWQFGRHQLERLTSALNLNDDIEVTEQTVVNDVNGAAAATTSSSSSNMEVDDSTDTTTTAAAVDNTKKKKSANAFQSKMTAQQKQIKPLLTSASRLGRALAELFGLLVKLCVGSPIRHRRSHHNVQNQPSVPSVSARNVAKSLTKLLASGLSWQPPSTSPIPKFRLTFYICSVGFTSPMLFDERKHPYHLMLQKFVLCGGQDAFFNTFKWAITQDGKVPVAQGLEHPDLPEGAGEFLDSWLMLLEKMVNPRMVLDSPHTMPANKTPQSTDFEPFNPVQYLIRTHRRAFECISHLWDKKPLKVHGERMSESILAILCHLLKGEAIITEKLAKEKETSASTANTTTTSASSTTAPTATTRTANTNRTNDLEDQGINSDHLQQLMDMGFARELALDALLQTNSLEQATDYLLSHPGPLRQVTGLPSDWEMSEEDQMMRAIAMSLGENITVNDEEGETASSSELTQEVKMVNEEPVSKEQMDSFTDGILSGCLRLLDTLPDTVYRICDLLLAVAQRNGENWCSQMICHLLHEINLNVTKLIESTSYMRDADKRSVTEWASQVANIPEASKAAARIHLFTLLFEEMRVQCATQFSKLAIIDDMVVLLEKAQHLMSLVATNKNTVITPKWLAPLILLIDLYDKAAVSSARRAPLLKATKRQWKWFDDRTGRWSAYVVANNKTIDEAYKNGEQVIRFSAGRRRYTVQLSTMVQINEETGNWRPIMFVVDEQTNKQSNDEQQQQEVPTELSDKMVSALEPRHCHSLIGTLVGLINIPVEADTLHAVMRLCLRLTRNYEVAALFAEAGGVRAILQLTQASAFTGFTSLATLIIRHVLEEPNTLRQTMEKVIRMQTHHSPLACREMHYIMRVLGPAACRDGKLFTEMTKSVLRINLIPLSKREEEDPRALTSSSTQFLKVLPGKLQTSESSAAPVNITREVICDLLNALAVKTVTNTPEESSSTTTGRFPTGIVRVMSSSDMLQNDDNDETSNDDTNAATETPKVVTPAGADEDLNNKKNRILLTQSLILRLLAELTRSYNLVAKAVCDHIYTSGQSELIGEECTALSFILDNLLPPTQTIGDRDCPALSRVLFAALASATHSPEVQQSLVNEVKSALHRTLILSESNEKHARIQALTSLISTMIESCPAPTTASSNQQNAQNSIRSQTSLMNGIVKNLLRRGLVTDLARVTHSLDLSSPNMAQTVNATLKPLETLSRIVNIPPQIPLKTGKPLYKPEQTVTNTEAMEEDVATTLNNSQTVTFSVQPSDANQAIIESPVHTNDNTFADLQNETNTSDANAFVSTAVAVDDNADNDNEAYVLESTLHSIADHWRRTRERHRQHTAYCSARTRKCFHIPTSVLHVNDRLSTLLPIIGDEHANGTDNTQPTVPPAPGNVSISHPLLVRHGDNGGVSALSHTATSTATAAGILANRSHRSGRQRIYRPSLGASAANHHSWHIPAGTRHPNPPAILQRLLGPNTAQDILQLTNTTGLGAGSAPAQVILTSNDFHILATDDELFELQNPNTFMSGNASSTLGSVPSAMLRWTEESRVLDGDSLHDCVSLIKKDIIDCLEKHRDEELTERREKKKKEDEAKRAAEEEAAAKTSAEPKPTSETEQVNTSTEKLAASLVEQVLGPVLSTPSSANKPDEEEVRTTPPISMDVTETPTNGDFNSIQTDNEVTEMVCNEAQLIPEMPEMHVIPERIEMEVNHSDTTPQNSTPSEPPPPVPPLSLIYSNDMPAQPTEDNSNRPPPPVRCESDEIGNAITPEDLSTITNTSSEGLNVGTNDEPPTDLTNNTLIGVTTTPEAESVVEVQTNEEPITPNNNATNATNNQISAEVSHIFGEQEIPEGVDPSFLAALPENIRQEVIAEHLRLQRLQQQRSTPNAPTTQASSSAPTNTFTEVNPEFLAALPLNIQEEVLAQQRAEQQRIASQTANPETPVDAGSFILTLPPSLRRQVLADMDDSQLALLPPEVATEAQALRQELEARHRQIQERFFSSHAGTALSRILRTAATGRMGGTRYTIHTVPPGSWPWNISGGRSGTGGSNLNASSSVNAHRPTFTSSRFRGRQLLDNEALSCLLILLFVEEPKLNTIRLHRVLRNLCYHIPTRQWVTQSLLAIMEKTKEMKDLSETRPRKGSTAGATQNHKTATHSTASWLSISLDAALGCRTNVFQVHRSGTGSAKKSAACSVNVNTITIHPQASPLVCRHVLDTLIALAKSFPNHFLPDAHQPTIKGEDPSLSNSQTPSTPSGPTKGPTDFWDVLVKLDSISSATGLSTPNSSQIQDSEAGAQNVEPSPMSNIISLLSHPVIKRSSMLTDRLLRLLALISLALPATEPPSHASSTLAPVATSTPVTEVSVTLETAEPQMSESHAPSGDSNEGKSDANCDKKPTVSVNTGDGSQEKTEKIIASGEQLKLAVDVLTSKSCSEEGLEDATALLLRLSRSCLATRSVVLRLLLNGAQELGSVVCQHISSLVTELKALNANNPEATTSDSDAQSPEKMSKGMIHDRFTNTPVVITAPSNVKHNIAAREVQLPSMSALTAKASSQSFFLRILKVIIQLRDSIRLQKNKRNDGVSAMEVDGQDDSLSNELHLDDLWQTLSACLLELADTPDHHAVLVLQPAVEAFFLVHAAEKEPNRRRDNRNETRDQQLAHITRDIAPLSPAPEGAAGDSQPVVNLPIDTQKFLTFAETHRIVLNQILRQSSTPLADGPFSVLVDHTRV</sequence>
<feature type="region of interest" description="Disordered" evidence="2">
    <location>
        <begin position="3105"/>
        <end position="3126"/>
    </location>
</feature>
<evidence type="ECO:0000256" key="1">
    <source>
        <dbReference type="ARBA" id="ARBA00022679"/>
    </source>
</evidence>
<keyword evidence="1" id="KW-0808">Transferase</keyword>
<dbReference type="InterPro" id="IPR004170">
    <property type="entry name" value="WWE_dom"/>
</dbReference>
<evidence type="ECO:0000259" key="3">
    <source>
        <dbReference type="PROSITE" id="PS50030"/>
    </source>
</evidence>
<dbReference type="InterPro" id="IPR016024">
    <property type="entry name" value="ARM-type_fold"/>
</dbReference>
<dbReference type="CDD" id="cd14288">
    <property type="entry name" value="UBA_HUWE1"/>
    <property type="match status" value="1"/>
</dbReference>
<evidence type="ECO:0000259" key="4">
    <source>
        <dbReference type="PROSITE" id="PS50918"/>
    </source>
</evidence>
<dbReference type="GO" id="GO:0006511">
    <property type="term" value="P:ubiquitin-dependent protein catabolic process"/>
    <property type="evidence" value="ECO:0007669"/>
    <property type="project" value="TreeGrafter"/>
</dbReference>
<dbReference type="GO" id="GO:0000209">
    <property type="term" value="P:protein polyubiquitination"/>
    <property type="evidence" value="ECO:0007669"/>
    <property type="project" value="TreeGrafter"/>
</dbReference>
<gene>
    <name evidence="5" type="ORF">ONB1V03_LOCUS2229</name>
</gene>
<feature type="compositionally biased region" description="Acidic residues" evidence="2">
    <location>
        <begin position="1961"/>
        <end position="1970"/>
    </location>
</feature>
<evidence type="ECO:0000313" key="6">
    <source>
        <dbReference type="Proteomes" id="UP000728032"/>
    </source>
</evidence>
<feature type="compositionally biased region" description="Low complexity" evidence="2">
    <location>
        <begin position="728"/>
        <end position="739"/>
    </location>
</feature>
<protein>
    <recommendedName>
        <fullName evidence="7">HECT-type E3 ubiquitin transferase</fullName>
    </recommendedName>
</protein>
<feature type="compositionally biased region" description="Polar residues" evidence="2">
    <location>
        <begin position="2589"/>
        <end position="2599"/>
    </location>
</feature>
<reference evidence="5" key="1">
    <citation type="submission" date="2020-11" db="EMBL/GenBank/DDBJ databases">
        <authorList>
            <person name="Tran Van P."/>
        </authorList>
    </citation>
    <scope>NUCLEOTIDE SEQUENCE</scope>
</reference>
<feature type="region of interest" description="Disordered" evidence="2">
    <location>
        <begin position="728"/>
        <end position="768"/>
    </location>
</feature>
<dbReference type="GO" id="GO:0008270">
    <property type="term" value="F:zinc ion binding"/>
    <property type="evidence" value="ECO:0007669"/>
    <property type="project" value="InterPro"/>
</dbReference>
<dbReference type="EMBL" id="OC915310">
    <property type="protein sequence ID" value="CAD7639824.1"/>
    <property type="molecule type" value="Genomic_DNA"/>
</dbReference>
<feature type="compositionally biased region" description="Low complexity" evidence="2">
    <location>
        <begin position="3219"/>
        <end position="3235"/>
    </location>
</feature>
<feature type="region of interest" description="Disordered" evidence="2">
    <location>
        <begin position="2855"/>
        <end position="2876"/>
    </location>
</feature>
<feature type="region of interest" description="Disordered" evidence="2">
    <location>
        <begin position="2687"/>
        <end position="2771"/>
    </location>
</feature>
<dbReference type="OrthoDB" id="8068875at2759"/>
<feature type="compositionally biased region" description="Polar residues" evidence="2">
    <location>
        <begin position="2859"/>
        <end position="2876"/>
    </location>
</feature>
<feature type="domain" description="UBA" evidence="3">
    <location>
        <begin position="1354"/>
        <end position="1398"/>
    </location>
</feature>
<dbReference type="PROSITE" id="PS50030">
    <property type="entry name" value="UBA"/>
    <property type="match status" value="1"/>
</dbReference>
<name>A0A7R9LFE3_9ACAR</name>
<dbReference type="InterPro" id="IPR009060">
    <property type="entry name" value="UBA-like_sf"/>
</dbReference>
<feature type="compositionally biased region" description="Polar residues" evidence="2">
    <location>
        <begin position="3340"/>
        <end position="3355"/>
    </location>
</feature>
<feature type="compositionally biased region" description="Low complexity" evidence="2">
    <location>
        <begin position="1323"/>
        <end position="1352"/>
    </location>
</feature>
<organism evidence="5">
    <name type="scientific">Oppiella nova</name>
    <dbReference type="NCBI Taxonomy" id="334625"/>
    <lineage>
        <taxon>Eukaryota</taxon>
        <taxon>Metazoa</taxon>
        <taxon>Ecdysozoa</taxon>
        <taxon>Arthropoda</taxon>
        <taxon>Chelicerata</taxon>
        <taxon>Arachnida</taxon>
        <taxon>Acari</taxon>
        <taxon>Acariformes</taxon>
        <taxon>Sarcoptiformes</taxon>
        <taxon>Oribatida</taxon>
        <taxon>Brachypylina</taxon>
        <taxon>Oppioidea</taxon>
        <taxon>Oppiidae</taxon>
        <taxon>Oppiella</taxon>
    </lineage>
</organism>
<dbReference type="InterPro" id="IPR010309">
    <property type="entry name" value="E3_Ub_ligase_DUF908"/>
</dbReference>
<dbReference type="GO" id="GO:0005634">
    <property type="term" value="C:nucleus"/>
    <property type="evidence" value="ECO:0007669"/>
    <property type="project" value="TreeGrafter"/>
</dbReference>
<feature type="compositionally biased region" description="Basic and acidic residues" evidence="2">
    <location>
        <begin position="2556"/>
        <end position="2579"/>
    </location>
</feature>
<dbReference type="SUPFAM" id="SSF46934">
    <property type="entry name" value="UBA-like"/>
    <property type="match status" value="1"/>
</dbReference>
<keyword evidence="6" id="KW-1185">Reference proteome</keyword>
<dbReference type="Pfam" id="PF14377">
    <property type="entry name" value="UBM"/>
    <property type="match status" value="3"/>
</dbReference>
<dbReference type="Pfam" id="PF00627">
    <property type="entry name" value="UBA"/>
    <property type="match status" value="1"/>
</dbReference>
<dbReference type="InterPro" id="IPR041918">
    <property type="entry name" value="UBA_HUWE1"/>
</dbReference>
<dbReference type="PANTHER" id="PTHR11254">
    <property type="entry name" value="HECT DOMAIN UBIQUITIN-PROTEIN LIGASE"/>
    <property type="match status" value="1"/>
</dbReference>
<dbReference type="SUPFAM" id="SSF117839">
    <property type="entry name" value="WWE domain"/>
    <property type="match status" value="1"/>
</dbReference>
<dbReference type="Pfam" id="PF02825">
    <property type="entry name" value="WWE"/>
    <property type="match status" value="1"/>
</dbReference>
<dbReference type="Gene3D" id="3.30.720.50">
    <property type="match status" value="1"/>
</dbReference>
<dbReference type="FunFam" id="1.10.8.10:FF:000019">
    <property type="entry name" value="Putative e3 ubiquitin-protein ligase huwe1 isoform x2"/>
    <property type="match status" value="1"/>
</dbReference>
<feature type="compositionally biased region" description="Polar residues" evidence="2">
    <location>
        <begin position="2746"/>
        <end position="2762"/>
    </location>
</feature>
<feature type="region of interest" description="Disordered" evidence="2">
    <location>
        <begin position="2614"/>
        <end position="2649"/>
    </location>
</feature>
<feature type="compositionally biased region" description="Polar residues" evidence="2">
    <location>
        <begin position="2639"/>
        <end position="2649"/>
    </location>
</feature>
<dbReference type="GO" id="GO:0005737">
    <property type="term" value="C:cytoplasm"/>
    <property type="evidence" value="ECO:0007669"/>
    <property type="project" value="TreeGrafter"/>
</dbReference>
<dbReference type="InterPro" id="IPR050409">
    <property type="entry name" value="E3_ubiq-protein_ligase"/>
</dbReference>
<dbReference type="SUPFAM" id="SSF48371">
    <property type="entry name" value="ARM repeat"/>
    <property type="match status" value="1"/>
</dbReference>
<feature type="region of interest" description="Disordered" evidence="2">
    <location>
        <begin position="3205"/>
        <end position="3235"/>
    </location>
</feature>